<evidence type="ECO:0000259" key="3">
    <source>
        <dbReference type="PROSITE" id="PS50157"/>
    </source>
</evidence>
<keyword evidence="1" id="KW-0863">Zinc-finger</keyword>
<name>A0A8S3TNN4_MYTED</name>
<dbReference type="GO" id="GO:0008270">
    <property type="term" value="F:zinc ion binding"/>
    <property type="evidence" value="ECO:0007669"/>
    <property type="project" value="UniProtKB-KW"/>
</dbReference>
<evidence type="ECO:0000313" key="5">
    <source>
        <dbReference type="Proteomes" id="UP000683360"/>
    </source>
</evidence>
<reference evidence="4" key="1">
    <citation type="submission" date="2021-03" db="EMBL/GenBank/DDBJ databases">
        <authorList>
            <person name="Bekaert M."/>
        </authorList>
    </citation>
    <scope>NUCLEOTIDE SEQUENCE</scope>
</reference>
<comment type="caution">
    <text evidence="4">The sequence shown here is derived from an EMBL/GenBank/DDBJ whole genome shotgun (WGS) entry which is preliminary data.</text>
</comment>
<dbReference type="PANTHER" id="PTHR37162">
    <property type="entry name" value="HAT FAMILY DIMERISATION DOMAINCONTAINING PROTEIN-RELATED"/>
    <property type="match status" value="1"/>
</dbReference>
<dbReference type="InterPro" id="IPR013087">
    <property type="entry name" value="Znf_C2H2_type"/>
</dbReference>
<feature type="region of interest" description="Disordered" evidence="2">
    <location>
        <begin position="404"/>
        <end position="450"/>
    </location>
</feature>
<dbReference type="Gene3D" id="3.30.160.60">
    <property type="entry name" value="Classic Zinc Finger"/>
    <property type="match status" value="1"/>
</dbReference>
<feature type="compositionally biased region" description="Basic residues" evidence="2">
    <location>
        <begin position="321"/>
        <end position="335"/>
    </location>
</feature>
<feature type="compositionally biased region" description="Basic and acidic residues" evidence="2">
    <location>
        <begin position="408"/>
        <end position="432"/>
    </location>
</feature>
<dbReference type="InterPro" id="IPR036236">
    <property type="entry name" value="Znf_C2H2_sf"/>
</dbReference>
<dbReference type="OrthoDB" id="6066537at2759"/>
<keyword evidence="5" id="KW-1185">Reference proteome</keyword>
<feature type="compositionally biased region" description="Acidic residues" evidence="2">
    <location>
        <begin position="339"/>
        <end position="352"/>
    </location>
</feature>
<dbReference type="PANTHER" id="PTHR37162:SF10">
    <property type="entry name" value="DUF4371 DOMAIN-CONTAINING PROTEIN"/>
    <property type="match status" value="1"/>
</dbReference>
<dbReference type="PROSITE" id="PS50157">
    <property type="entry name" value="ZINC_FINGER_C2H2_2"/>
    <property type="match status" value="2"/>
</dbReference>
<feature type="region of interest" description="Disordered" evidence="2">
    <location>
        <begin position="1"/>
        <end position="20"/>
    </location>
</feature>
<feature type="domain" description="C2H2-type" evidence="3">
    <location>
        <begin position="652"/>
        <end position="680"/>
    </location>
</feature>
<keyword evidence="1" id="KW-0862">Zinc</keyword>
<evidence type="ECO:0000256" key="1">
    <source>
        <dbReference type="PROSITE-ProRule" id="PRU00042"/>
    </source>
</evidence>
<proteinExistence type="predicted"/>
<organism evidence="4 5">
    <name type="scientific">Mytilus edulis</name>
    <name type="common">Blue mussel</name>
    <dbReference type="NCBI Taxonomy" id="6550"/>
    <lineage>
        <taxon>Eukaryota</taxon>
        <taxon>Metazoa</taxon>
        <taxon>Spiralia</taxon>
        <taxon>Lophotrochozoa</taxon>
        <taxon>Mollusca</taxon>
        <taxon>Bivalvia</taxon>
        <taxon>Autobranchia</taxon>
        <taxon>Pteriomorphia</taxon>
        <taxon>Mytilida</taxon>
        <taxon>Mytiloidea</taxon>
        <taxon>Mytilidae</taxon>
        <taxon>Mytilinae</taxon>
        <taxon>Mytilus</taxon>
    </lineage>
</organism>
<accession>A0A8S3TNN4</accession>
<dbReference type="AlphaFoldDB" id="A0A8S3TNN4"/>
<protein>
    <recommendedName>
        <fullName evidence="3">C2H2-type domain-containing protein</fullName>
    </recommendedName>
</protein>
<gene>
    <name evidence="4" type="ORF">MEDL_47903</name>
</gene>
<dbReference type="SUPFAM" id="SSF57667">
    <property type="entry name" value="beta-beta-alpha zinc fingers"/>
    <property type="match status" value="1"/>
</dbReference>
<keyword evidence="1" id="KW-0479">Metal-binding</keyword>
<feature type="compositionally biased region" description="Basic and acidic residues" evidence="2">
    <location>
        <begin position="464"/>
        <end position="485"/>
    </location>
</feature>
<evidence type="ECO:0000313" key="4">
    <source>
        <dbReference type="EMBL" id="CAG2235317.1"/>
    </source>
</evidence>
<dbReference type="Proteomes" id="UP000683360">
    <property type="component" value="Unassembled WGS sequence"/>
</dbReference>
<feature type="domain" description="C2H2-type" evidence="3">
    <location>
        <begin position="621"/>
        <end position="642"/>
    </location>
</feature>
<feature type="region of interest" description="Disordered" evidence="2">
    <location>
        <begin position="464"/>
        <end position="488"/>
    </location>
</feature>
<sequence>MSERKRSLSGPACSTPSKRKKYSCSYSKCWESEFKWVKPSERSQNDAYCTLCNSHINVSAGARNDLVRHSKTMTHSKLEKSQAESKGMASFFTKTKSVLADKVTNAETLFSYFVAEHNLSFAVTDHFTKLCKLMFSDSEIASGYSCGKTKTTQIKSYLFIKTQIKMDQAYYERISRQKHVRTLLQKAVLNLCQKNYATCAPNLEVDGIICISFPDSPDQHVVKIHEKIQLNDFRTGLSCNDAAVTKVHRSPNNCNNGQHMYVVHNNESDEVVEDRDSMQSSYLDVRNENSLSLSPGNSVFPKMESVSSLNNKQFEGDVHSSKSKRKMFKVVQRKRNTIEEPDVVSDSSDEEMNVSKDQESSKSSPYHAENDTIGKNQSPNGKKTNFCESVKDGYVIVKVENFDDDGIDDSKQDDVGSGKNNKHAELGSDRLPSRKWIQLPSHDENESSYNKGRESLITIEGHHTDNSIHESPNRNSNNKDIHFPDTDGYQVRPSVGQIDLSKTSGYCGSSPEDKHIDSFSYRGNDSQFRDSSSFSNLDNVSCFPPFTRSLLETRALQNKGTKSVDNLLMNKCKKDQLSVQESSFRDRQSMIDLQTTSTASEKKSPFSTYTLALNTDKEKKYFCKHCGKGFTLKCTRSRHEKTICGGGGEGQYRCHICLKVFTRSDSRCRHLWKTHGVKNEVTTMC</sequence>
<evidence type="ECO:0000256" key="2">
    <source>
        <dbReference type="SAM" id="MobiDB-lite"/>
    </source>
</evidence>
<feature type="compositionally biased region" description="Polar residues" evidence="2">
    <location>
        <begin position="373"/>
        <end position="386"/>
    </location>
</feature>
<dbReference type="PROSITE" id="PS00028">
    <property type="entry name" value="ZINC_FINGER_C2H2_1"/>
    <property type="match status" value="1"/>
</dbReference>
<dbReference type="EMBL" id="CAJPWZ010002317">
    <property type="protein sequence ID" value="CAG2235317.1"/>
    <property type="molecule type" value="Genomic_DNA"/>
</dbReference>
<feature type="region of interest" description="Disordered" evidence="2">
    <location>
        <begin position="314"/>
        <end position="386"/>
    </location>
</feature>